<feature type="region of interest" description="Disordered" evidence="1">
    <location>
        <begin position="898"/>
        <end position="928"/>
    </location>
</feature>
<sequence>MTSTGRRLGRRLLAAWAGALIALAALALAVAPAQAADEFGLVPGSFTATLSTDQAGAHPDSIVSFRLRVKDDGFSPVGGIKDLVVDLPPGIVGNPQSMPKCTPGELDTRNGGLCPLATQVGSITLDLVRADYTGPYSVTWPVYNMVPRGNKTAEFGFFVLGTPIFITVSVRPGDRGLRTEIPRIISPMPVRGTRLTLWGDPAAPSHNAMRGYRCIDVICFGGNNPAQLSVRPFMRNPTECGRPGAATIRVDSWENPGRYVTATADPITMVGCDKLAFDARLEVAPNQTAPGAPAGYTVDLTVPQSDNLRDLGTPDLRKAVVRLPAGVAINASGSDGLLGCTPAQIGLDDNDDPGCPQGSKIGTVQIKTPLLEEPLTGGIYLAQPHDNQFGSMLALYLVAQGSGVTLKLPGEIKADPSTGQLTATFDDNPQLPFTNLRLSFNGGPRAPLVNPALPGTYTTVSELTSWSGETEVSSSTFEISGPATPGFAPRLSAGVQNPAAGAFSPFSLTVARADGDSALKSIKGVRLPEGLLAMISSVPLCDAALAAAGTCPEASRVGHVQVAAGAGATPVWLPQQGKKATGVYLTGAHNGAPYGLSIVVPAQAGPFDLGTVVLRSALHVDQRTTAITADTDDLPTILQGIPLNIREVRMILDRPGFMFNPTSCDATSVDAQVRSVADAVANLSNRFQVGGCAALPFKPKLTLRVGERGKTGNRRMPPLDVTLSMSRGQANNRGVRVTLPRAFNSRLRVINDACSLEEFHAGQAGCKQVGTAVAKTPLLQEPLLGRAFFVKHPERRLPDLMVALQGQGSASLVKVNLTGKVVIPRNLSLRTNFDTVPDVPIDSFTLSLQGGKNGVIGNIGNICSAKVKRGLKAGVVFTGQSGKRVARQQKMTVVGCGKATGKKKAAGKKKSAGKKRAAKNAAKKVAKR</sequence>
<protein>
    <submittedName>
        <fullName evidence="3">Uncharacterized protein</fullName>
    </submittedName>
</protein>
<keyword evidence="2" id="KW-0732">Signal</keyword>
<evidence type="ECO:0000256" key="1">
    <source>
        <dbReference type="SAM" id="MobiDB-lite"/>
    </source>
</evidence>
<organism evidence="3 4">
    <name type="scientific">Conexibacter arvalis</name>
    <dbReference type="NCBI Taxonomy" id="912552"/>
    <lineage>
        <taxon>Bacteria</taxon>
        <taxon>Bacillati</taxon>
        <taxon>Actinomycetota</taxon>
        <taxon>Thermoleophilia</taxon>
        <taxon>Solirubrobacterales</taxon>
        <taxon>Conexibacteraceae</taxon>
        <taxon>Conexibacter</taxon>
    </lineage>
</organism>
<dbReference type="PROSITE" id="PS51318">
    <property type="entry name" value="TAT"/>
    <property type="match status" value="1"/>
</dbReference>
<proteinExistence type="predicted"/>
<keyword evidence="4" id="KW-1185">Reference proteome</keyword>
<feature type="signal peptide" evidence="2">
    <location>
        <begin position="1"/>
        <end position="35"/>
    </location>
</feature>
<dbReference type="Proteomes" id="UP000585272">
    <property type="component" value="Unassembled WGS sequence"/>
</dbReference>
<dbReference type="RefSeq" id="WP_183339715.1">
    <property type="nucleotide sequence ID" value="NZ_JACHNU010000001.1"/>
</dbReference>
<dbReference type="AlphaFoldDB" id="A0A840IB70"/>
<evidence type="ECO:0000256" key="2">
    <source>
        <dbReference type="SAM" id="SignalP"/>
    </source>
</evidence>
<feature type="compositionally biased region" description="Basic residues" evidence="1">
    <location>
        <begin position="900"/>
        <end position="928"/>
    </location>
</feature>
<dbReference type="EMBL" id="JACHNU010000001">
    <property type="protein sequence ID" value="MBB4661501.1"/>
    <property type="molecule type" value="Genomic_DNA"/>
</dbReference>
<gene>
    <name evidence="3" type="ORF">BDZ31_001074</name>
</gene>
<feature type="chain" id="PRO_5032419933" evidence="2">
    <location>
        <begin position="36"/>
        <end position="928"/>
    </location>
</feature>
<evidence type="ECO:0000313" key="3">
    <source>
        <dbReference type="EMBL" id="MBB4661501.1"/>
    </source>
</evidence>
<accession>A0A840IB70</accession>
<comment type="caution">
    <text evidence="3">The sequence shown here is derived from an EMBL/GenBank/DDBJ whole genome shotgun (WGS) entry which is preliminary data.</text>
</comment>
<evidence type="ECO:0000313" key="4">
    <source>
        <dbReference type="Proteomes" id="UP000585272"/>
    </source>
</evidence>
<reference evidence="3 4" key="1">
    <citation type="submission" date="2020-08" db="EMBL/GenBank/DDBJ databases">
        <title>Genomic Encyclopedia of Archaeal and Bacterial Type Strains, Phase II (KMG-II): from individual species to whole genera.</title>
        <authorList>
            <person name="Goeker M."/>
        </authorList>
    </citation>
    <scope>NUCLEOTIDE SEQUENCE [LARGE SCALE GENOMIC DNA]</scope>
    <source>
        <strain evidence="3 4">DSM 23288</strain>
    </source>
</reference>
<dbReference type="InterPro" id="IPR006311">
    <property type="entry name" value="TAT_signal"/>
</dbReference>
<name>A0A840IB70_9ACTN</name>